<dbReference type="InterPro" id="IPR036390">
    <property type="entry name" value="WH_DNA-bd_sf"/>
</dbReference>
<comment type="caution">
    <text evidence="8">The sequence shown here is derived from an EMBL/GenBank/DDBJ whole genome shotgun (WGS) entry which is preliminary data.</text>
</comment>
<keyword evidence="8" id="KW-0647">Proteasome</keyword>
<organism evidence="8 9">
    <name type="scientific">Seiridium cardinale</name>
    <dbReference type="NCBI Taxonomy" id="138064"/>
    <lineage>
        <taxon>Eukaryota</taxon>
        <taxon>Fungi</taxon>
        <taxon>Dikarya</taxon>
        <taxon>Ascomycota</taxon>
        <taxon>Pezizomycotina</taxon>
        <taxon>Sordariomycetes</taxon>
        <taxon>Xylariomycetidae</taxon>
        <taxon>Amphisphaeriales</taxon>
        <taxon>Sporocadaceae</taxon>
        <taxon>Seiridium</taxon>
    </lineage>
</organism>
<dbReference type="Pfam" id="PF10602">
    <property type="entry name" value="RPN7"/>
    <property type="match status" value="1"/>
</dbReference>
<evidence type="ECO:0000256" key="1">
    <source>
        <dbReference type="ARBA" id="ARBA00004123"/>
    </source>
</evidence>
<gene>
    <name evidence="8" type="ORF">SCAR479_07506</name>
</gene>
<evidence type="ECO:0000256" key="5">
    <source>
        <dbReference type="ARBA" id="ARBA00022790"/>
    </source>
</evidence>
<keyword evidence="4" id="KW-0963">Cytoplasm</keyword>
<dbReference type="EMBL" id="JARVKM010000032">
    <property type="protein sequence ID" value="KAK9775690.1"/>
    <property type="molecule type" value="Genomic_DNA"/>
</dbReference>
<evidence type="ECO:0000256" key="2">
    <source>
        <dbReference type="ARBA" id="ARBA00004496"/>
    </source>
</evidence>
<dbReference type="SUPFAM" id="SSF46785">
    <property type="entry name" value="Winged helix' DNA-binding domain"/>
    <property type="match status" value="1"/>
</dbReference>
<evidence type="ECO:0000256" key="3">
    <source>
        <dbReference type="ARBA" id="ARBA00008793"/>
    </source>
</evidence>
<dbReference type="InterPro" id="IPR045135">
    <property type="entry name" value="Rpn7_N"/>
</dbReference>
<comment type="similarity">
    <text evidence="3">Belongs to the CSN1 family.</text>
</comment>
<accession>A0ABR2XPZ3</accession>
<dbReference type="Proteomes" id="UP001465668">
    <property type="component" value="Unassembled WGS sequence"/>
</dbReference>
<proteinExistence type="inferred from homology"/>
<keyword evidence="6" id="KW-0539">Nucleus</keyword>
<evidence type="ECO:0000256" key="6">
    <source>
        <dbReference type="ARBA" id="ARBA00023242"/>
    </source>
</evidence>
<feature type="domain" description="PCI" evidence="7">
    <location>
        <begin position="244"/>
        <end position="415"/>
    </location>
</feature>
<keyword evidence="5" id="KW-0736">Signalosome</keyword>
<dbReference type="SMART" id="SM00088">
    <property type="entry name" value="PINT"/>
    <property type="match status" value="1"/>
</dbReference>
<dbReference type="Pfam" id="PF01399">
    <property type="entry name" value="PCI"/>
    <property type="match status" value="1"/>
</dbReference>
<name>A0ABR2XPZ3_9PEZI</name>
<protein>
    <submittedName>
        <fullName evidence="8">26S proteasome subunit RPN7-domain-containing protein</fullName>
    </submittedName>
</protein>
<dbReference type="InterPro" id="IPR019585">
    <property type="entry name" value="Rpn7/CSN1"/>
</dbReference>
<evidence type="ECO:0000313" key="8">
    <source>
        <dbReference type="EMBL" id="KAK9775690.1"/>
    </source>
</evidence>
<evidence type="ECO:0000313" key="9">
    <source>
        <dbReference type="Proteomes" id="UP001465668"/>
    </source>
</evidence>
<sequence>MADQNSNQLLAFFTAMDNQGNVIVKGNAPACRPDGCWLTTIPDAPKLDLDLYISNYKGRTRFDRLLLIGQSSVPLCVDALKAAIVEAKKGKDTQRYRNAWEAIRIAAPNEPEAQWDQAWLDKTEQSNKTETHRLDIELKQYKNNLVRESIRIGYRDIGLHQESIGDLQAAQDAFLRMRGEASTQSHLLEVARHLISAMVQRRDWPSVLANVNKMLSGSLSENDLKAQQPYQKVVTGIANLHSEKYYEAAKNFLETGDLPACQLLNDVISPNDVATYGGLLALASMDRAELQSRVLNNTSFRSYLELESHIRKAINMFVNGRYSQCLAILESYRPDYLLDIHLQAHVPAIYSQIRTKCIVQYFIPFSCVTLDSMNEAFAKPGESLEAELVTMIRSGKLLARINTIDRLLVAVSSDRRVEMQVKALEAAKNYEKEALERIRRMSIIAADLEVKGGGRKGNGPGGSGISEVWYEETRKGIAESSF</sequence>
<dbReference type="Gene3D" id="1.25.40.570">
    <property type="match status" value="1"/>
</dbReference>
<evidence type="ECO:0000259" key="7">
    <source>
        <dbReference type="PROSITE" id="PS50250"/>
    </source>
</evidence>
<dbReference type="PROSITE" id="PS50250">
    <property type="entry name" value="PCI"/>
    <property type="match status" value="1"/>
</dbReference>
<dbReference type="InterPro" id="IPR000717">
    <property type="entry name" value="PCI_dom"/>
</dbReference>
<dbReference type="GO" id="GO:0000502">
    <property type="term" value="C:proteasome complex"/>
    <property type="evidence" value="ECO:0007669"/>
    <property type="project" value="UniProtKB-KW"/>
</dbReference>
<keyword evidence="9" id="KW-1185">Reference proteome</keyword>
<dbReference type="PANTHER" id="PTHR14145">
    <property type="entry name" value="26S PROTESOME SUBUNIT 6"/>
    <property type="match status" value="1"/>
</dbReference>
<comment type="subcellular location">
    <subcellularLocation>
        <location evidence="2">Cytoplasm</location>
    </subcellularLocation>
    <subcellularLocation>
        <location evidence="1">Nucleus</location>
    </subcellularLocation>
</comment>
<evidence type="ECO:0000256" key="4">
    <source>
        <dbReference type="ARBA" id="ARBA00022490"/>
    </source>
</evidence>
<dbReference type="PANTHER" id="PTHR14145:SF2">
    <property type="entry name" value="COP9 SIGNALOSOME COMPLEX SUBUNIT 1"/>
    <property type="match status" value="1"/>
</dbReference>
<reference evidence="8 9" key="1">
    <citation type="submission" date="2024-02" db="EMBL/GenBank/DDBJ databases">
        <title>First draft genome assembly of two strains of Seiridium cardinale.</title>
        <authorList>
            <person name="Emiliani G."/>
            <person name="Scali E."/>
        </authorList>
    </citation>
    <scope>NUCLEOTIDE SEQUENCE [LARGE SCALE GENOMIC DNA]</scope>
    <source>
        <strain evidence="8 9">BM-138-000479</strain>
    </source>
</reference>